<protein>
    <submittedName>
        <fullName evidence="1">Uncharacterized protein</fullName>
    </submittedName>
</protein>
<evidence type="ECO:0000313" key="2">
    <source>
        <dbReference type="Proteomes" id="UP001199106"/>
    </source>
</evidence>
<evidence type="ECO:0000313" key="1">
    <source>
        <dbReference type="EMBL" id="KAG9187360.1"/>
    </source>
</evidence>
<name>A0AAD4FCC4_9PLEO</name>
<sequence length="607" mass="69342">MATYNPAVQPFDLIQHFQCNSEYDPKAIAGFETYAPLRYSSDFEMVASESAIHPYDNYQRCNYDSSGYTMTNTDPTAQQFNPDQIDGDADNFESLTLSATAQSFVPVKSSELDAAAPSFLLSRLAIFDPPTEGLIDNSQKCTLVLPNERDDNITDSAEMMQYPQNGQVGRFTCDTILRFNKGRHHHDPVLAAMSSIIHAQRKKNFDAFALKPDIRPADDAPPLWPSHLNLFDIKSYYFKSKAIDKGKRRDGEEEAKWITILPNGSPPTAETIHIHEPDNKKWVVFGSWLDERSKSQDWFGWTGHSLLFKWYKLKGSKCRFEEFPAELREKIYRVALGGQVYPLSSLSSRAASGHLNRLDKTTRRNAPLTLGLGYHRRLFRHRAGDALLTFPSDGNVAPEDRKFVYAPHLELSGLNRQFRDEFLHYAWVQMRSRFFNPGLFRLAMDARTGSAMSYKHLSEIELSFTNAEWYDFFGVLPKDASIEIQASKSFGPRLQTLDSLHDLQLHFRSPDDGRDGSHWGDRDDKFRLPRYGGEIYGCCQRTMVDWICTFAYLFLVDKCQENKLKVTLTGAVKTDTKEKWETISKNKRNHDQDAALNVILETPNEGL</sequence>
<reference evidence="1" key="1">
    <citation type="submission" date="2021-07" db="EMBL/GenBank/DDBJ databases">
        <title>Genome Resource of American Ginseng Black Spot Pathogen Alternaria panax.</title>
        <authorList>
            <person name="Qiu C."/>
            <person name="Wang W."/>
            <person name="Liu Z."/>
        </authorList>
    </citation>
    <scope>NUCLEOTIDE SEQUENCE</scope>
    <source>
        <strain evidence="1">BNCC115425</strain>
    </source>
</reference>
<comment type="caution">
    <text evidence="1">The sequence shown here is derived from an EMBL/GenBank/DDBJ whole genome shotgun (WGS) entry which is preliminary data.</text>
</comment>
<gene>
    <name evidence="1" type="ORF">G6011_05231</name>
</gene>
<proteinExistence type="predicted"/>
<organism evidence="1 2">
    <name type="scientific">Alternaria panax</name>
    <dbReference type="NCBI Taxonomy" id="48097"/>
    <lineage>
        <taxon>Eukaryota</taxon>
        <taxon>Fungi</taxon>
        <taxon>Dikarya</taxon>
        <taxon>Ascomycota</taxon>
        <taxon>Pezizomycotina</taxon>
        <taxon>Dothideomycetes</taxon>
        <taxon>Pleosporomycetidae</taxon>
        <taxon>Pleosporales</taxon>
        <taxon>Pleosporineae</taxon>
        <taxon>Pleosporaceae</taxon>
        <taxon>Alternaria</taxon>
        <taxon>Alternaria sect. Panax</taxon>
    </lineage>
</organism>
<accession>A0AAD4FCC4</accession>
<dbReference type="AlphaFoldDB" id="A0AAD4FCC4"/>
<dbReference type="EMBL" id="JAANER010000007">
    <property type="protein sequence ID" value="KAG9187360.1"/>
    <property type="molecule type" value="Genomic_DNA"/>
</dbReference>
<keyword evidence="2" id="KW-1185">Reference proteome</keyword>
<dbReference type="Proteomes" id="UP001199106">
    <property type="component" value="Unassembled WGS sequence"/>
</dbReference>